<dbReference type="EMBL" id="CAUYUJ010014275">
    <property type="protein sequence ID" value="CAK0839170.1"/>
    <property type="molecule type" value="Genomic_DNA"/>
</dbReference>
<sequence>MRTRSRREEKKEEEQEEEEEEEEAGGERRAAGGGRSSARALCLGCLRAPPPAPQTPAGVGASGERILFRRVAQQRRLTLRGAANSTSTNLRTKDGMAKLVRRRERLPQAGRKFYNPEEEEEEEEEEEGRHGGAILKWPLGCIGAPARRRTVAAATSLPAGCRAGKGRSPPATRRTGCARAAPCCPYVILPPWLTCTGARRPPGAAGSW</sequence>
<reference evidence="2" key="1">
    <citation type="submission" date="2023-10" db="EMBL/GenBank/DDBJ databases">
        <authorList>
            <person name="Chen Y."/>
            <person name="Shah S."/>
            <person name="Dougan E. K."/>
            <person name="Thang M."/>
            <person name="Chan C."/>
        </authorList>
    </citation>
    <scope>NUCLEOTIDE SEQUENCE [LARGE SCALE GENOMIC DNA]</scope>
</reference>
<gene>
    <name evidence="2" type="ORF">PCOR1329_LOCUS34918</name>
</gene>
<evidence type="ECO:0000256" key="1">
    <source>
        <dbReference type="SAM" id="MobiDB-lite"/>
    </source>
</evidence>
<proteinExistence type="predicted"/>
<evidence type="ECO:0000313" key="3">
    <source>
        <dbReference type="Proteomes" id="UP001189429"/>
    </source>
</evidence>
<accession>A0ABN9T2H0</accession>
<comment type="caution">
    <text evidence="2">The sequence shown here is derived from an EMBL/GenBank/DDBJ whole genome shotgun (WGS) entry which is preliminary data.</text>
</comment>
<feature type="compositionally biased region" description="Acidic residues" evidence="1">
    <location>
        <begin position="116"/>
        <end position="126"/>
    </location>
</feature>
<protein>
    <submittedName>
        <fullName evidence="2">Uncharacterized protein</fullName>
    </submittedName>
</protein>
<organism evidence="2 3">
    <name type="scientific">Prorocentrum cordatum</name>
    <dbReference type="NCBI Taxonomy" id="2364126"/>
    <lineage>
        <taxon>Eukaryota</taxon>
        <taxon>Sar</taxon>
        <taxon>Alveolata</taxon>
        <taxon>Dinophyceae</taxon>
        <taxon>Prorocentrales</taxon>
        <taxon>Prorocentraceae</taxon>
        <taxon>Prorocentrum</taxon>
    </lineage>
</organism>
<name>A0ABN9T2H0_9DINO</name>
<feature type="region of interest" description="Disordered" evidence="1">
    <location>
        <begin position="107"/>
        <end position="130"/>
    </location>
</feature>
<feature type="compositionally biased region" description="Acidic residues" evidence="1">
    <location>
        <begin position="14"/>
        <end position="24"/>
    </location>
</feature>
<evidence type="ECO:0000313" key="2">
    <source>
        <dbReference type="EMBL" id="CAK0839170.1"/>
    </source>
</evidence>
<keyword evidence="3" id="KW-1185">Reference proteome</keyword>
<feature type="compositionally biased region" description="Basic and acidic residues" evidence="1">
    <location>
        <begin position="1"/>
        <end position="13"/>
    </location>
</feature>
<feature type="region of interest" description="Disordered" evidence="1">
    <location>
        <begin position="1"/>
        <end position="35"/>
    </location>
</feature>
<dbReference type="Proteomes" id="UP001189429">
    <property type="component" value="Unassembled WGS sequence"/>
</dbReference>